<dbReference type="Proteomes" id="UP001501295">
    <property type="component" value="Unassembled WGS sequence"/>
</dbReference>
<gene>
    <name evidence="8" type="ORF">GCM10025780_18970</name>
</gene>
<dbReference type="InterPro" id="IPR000805">
    <property type="entry name" value="Glyco_hydro_26"/>
</dbReference>
<evidence type="ECO:0000256" key="2">
    <source>
        <dbReference type="ARBA" id="ARBA00022801"/>
    </source>
</evidence>
<dbReference type="PANTHER" id="PTHR40079">
    <property type="entry name" value="MANNAN ENDO-1,4-BETA-MANNOSIDASE E-RELATED"/>
    <property type="match status" value="1"/>
</dbReference>
<feature type="active site" description="Nucleophile" evidence="4">
    <location>
        <position position="269"/>
    </location>
</feature>
<feature type="region of interest" description="Disordered" evidence="5">
    <location>
        <begin position="26"/>
        <end position="54"/>
    </location>
</feature>
<dbReference type="InterPro" id="IPR017853">
    <property type="entry name" value="GH"/>
</dbReference>
<accession>A0ABP8VXT4</accession>
<dbReference type="PROSITE" id="PS51257">
    <property type="entry name" value="PROKAR_LIPOPROTEIN"/>
    <property type="match status" value="1"/>
</dbReference>
<dbReference type="Pfam" id="PF02156">
    <property type="entry name" value="Glyco_hydro_26"/>
    <property type="match status" value="1"/>
</dbReference>
<evidence type="ECO:0000256" key="1">
    <source>
        <dbReference type="ARBA" id="ARBA00007754"/>
    </source>
</evidence>
<dbReference type="Gene3D" id="3.20.20.80">
    <property type="entry name" value="Glycosidases"/>
    <property type="match status" value="1"/>
</dbReference>
<sequence>MRTLFRCALAALVAAAVFSTAACTSSEPPVQITPKTSAPAEPAPTGKWLSGASGNGVTGGQFAEWRGRPVDIAGTWSDDDTNSLHFWQLQKGGDYASWDKPLDIAVGAIDKGESWADAAEGDYDARWTQSLTTLKSLRSGTTATTYIRFAHEMNGNWYPWQVNAGNYRDFMTAWKRYRAIQQAVFPESKLVFSVNRESVGTGMDWTKYFPGKEYVDVLSVDYYNGPPGVFTANDWNRSLQGVDQWGGPKGLAQHAAFAQREGLPLAISEWSGDSSAGDSPAFVTGLLDYVKAHSGTAPGQILYEILFDVPQNDGRFVLYSTGTVKMPKSSAAYKKFFD</sequence>
<name>A0ABP8VXT4_9MICO</name>
<dbReference type="PANTHER" id="PTHR40079:SF4">
    <property type="entry name" value="GH26 DOMAIN-CONTAINING PROTEIN-RELATED"/>
    <property type="match status" value="1"/>
</dbReference>
<feature type="active site" description="Proton donor" evidence="4">
    <location>
        <position position="152"/>
    </location>
</feature>
<comment type="similarity">
    <text evidence="1 4">Belongs to the glycosyl hydrolase 26 family.</text>
</comment>
<dbReference type="SUPFAM" id="SSF51445">
    <property type="entry name" value="(Trans)glycosidases"/>
    <property type="match status" value="1"/>
</dbReference>
<evidence type="ECO:0000313" key="9">
    <source>
        <dbReference type="Proteomes" id="UP001501295"/>
    </source>
</evidence>
<keyword evidence="9" id="KW-1185">Reference proteome</keyword>
<proteinExistence type="inferred from homology"/>
<comment type="caution">
    <text evidence="8">The sequence shown here is derived from an EMBL/GenBank/DDBJ whole genome shotgun (WGS) entry which is preliminary data.</text>
</comment>
<dbReference type="InterPro" id="IPR022790">
    <property type="entry name" value="GH26_dom"/>
</dbReference>
<keyword evidence="6" id="KW-0732">Signal</keyword>
<reference evidence="9" key="1">
    <citation type="journal article" date="2019" name="Int. J. Syst. Evol. Microbiol.">
        <title>The Global Catalogue of Microorganisms (GCM) 10K type strain sequencing project: providing services to taxonomists for standard genome sequencing and annotation.</title>
        <authorList>
            <consortium name="The Broad Institute Genomics Platform"/>
            <consortium name="The Broad Institute Genome Sequencing Center for Infectious Disease"/>
            <person name="Wu L."/>
            <person name="Ma J."/>
        </authorList>
    </citation>
    <scope>NUCLEOTIDE SEQUENCE [LARGE SCALE GENOMIC DNA]</scope>
    <source>
        <strain evidence="9">JCM 18956</strain>
    </source>
</reference>
<evidence type="ECO:0000256" key="6">
    <source>
        <dbReference type="SAM" id="SignalP"/>
    </source>
</evidence>
<evidence type="ECO:0000256" key="3">
    <source>
        <dbReference type="ARBA" id="ARBA00023295"/>
    </source>
</evidence>
<keyword evidence="3 4" id="KW-0326">Glycosidase</keyword>
<keyword evidence="2 4" id="KW-0378">Hydrolase</keyword>
<feature type="domain" description="GH26" evidence="7">
    <location>
        <begin position="12"/>
        <end position="338"/>
    </location>
</feature>
<organism evidence="8 9">
    <name type="scientific">Frondihabitans cladoniiphilus</name>
    <dbReference type="NCBI Taxonomy" id="715785"/>
    <lineage>
        <taxon>Bacteria</taxon>
        <taxon>Bacillati</taxon>
        <taxon>Actinomycetota</taxon>
        <taxon>Actinomycetes</taxon>
        <taxon>Micrococcales</taxon>
        <taxon>Microbacteriaceae</taxon>
        <taxon>Frondihabitans</taxon>
    </lineage>
</organism>
<feature type="signal peptide" evidence="6">
    <location>
        <begin position="1"/>
        <end position="21"/>
    </location>
</feature>
<evidence type="ECO:0000256" key="5">
    <source>
        <dbReference type="SAM" id="MobiDB-lite"/>
    </source>
</evidence>
<dbReference type="RefSeq" id="WP_345375604.1">
    <property type="nucleotide sequence ID" value="NZ_BAABLM010000003.1"/>
</dbReference>
<dbReference type="PROSITE" id="PS51764">
    <property type="entry name" value="GH26"/>
    <property type="match status" value="1"/>
</dbReference>
<evidence type="ECO:0000256" key="4">
    <source>
        <dbReference type="PROSITE-ProRule" id="PRU01100"/>
    </source>
</evidence>
<protein>
    <recommendedName>
        <fullName evidence="7">GH26 domain-containing protein</fullName>
    </recommendedName>
</protein>
<dbReference type="EMBL" id="BAABLM010000003">
    <property type="protein sequence ID" value="GAA4674681.1"/>
    <property type="molecule type" value="Genomic_DNA"/>
</dbReference>
<feature type="chain" id="PRO_5045395002" description="GH26 domain-containing protein" evidence="6">
    <location>
        <begin position="22"/>
        <end position="338"/>
    </location>
</feature>
<evidence type="ECO:0000259" key="7">
    <source>
        <dbReference type="PROSITE" id="PS51764"/>
    </source>
</evidence>
<evidence type="ECO:0000313" key="8">
    <source>
        <dbReference type="EMBL" id="GAA4674681.1"/>
    </source>
</evidence>